<keyword evidence="10 21" id="KW-0547">Nucleotide-binding</keyword>
<dbReference type="EMBL" id="PVNK01000227">
    <property type="protein sequence ID" value="PRP91968.1"/>
    <property type="molecule type" value="Genomic_DNA"/>
</dbReference>
<dbReference type="AlphaFoldDB" id="A0A2S9XGH3"/>
<evidence type="ECO:0000256" key="7">
    <source>
        <dbReference type="ARBA" id="ARBA00019357"/>
    </source>
</evidence>
<evidence type="ECO:0000256" key="21">
    <source>
        <dbReference type="PIRNR" id="PIRNR001563"/>
    </source>
</evidence>
<sequence length="427" mass="44582">MVQDWRAELFARRTIGVRLGTASMELVLDALLPGLRQRPPFDVVQIVGTNGKGSTAALIAHGLATLGGHGPIGLFTSPHLERIGERVRIDGQPLADEAIRVGVTKVTAAERLAGVSLSFFEVLTAVALSCFVDAGCRVVVLEAGLGGRLDATTAVSPRAIAIARVALDHQDYLGDTLEAIAAEKAAVIRAGVPVFSVQQATEAAAVIETRARERGARLEFVAPLAAGPRGLLGPHQRHNGALALAILRELDPRASAASLDGVSWPGRLERLAVGAGSLWLDVAHNLDGVEALGAALRQLKIEPRAIVFGAMADKPAPAMAARMREHAPLWLVVPAEQGAFDLEGVAAPGERRFAGPRDPELLRALKELLAGAASVVVCGSHYLVGALRAAFGEGSPEVDGPERSDPIARRVHPAAPPPERLGGEGGE</sequence>
<comment type="pathway">
    <text evidence="3">Cofactor biosynthesis; tetrahydrofolylpolyglutamate biosynthesis.</text>
</comment>
<keyword evidence="12" id="KW-0460">Magnesium</keyword>
<organism evidence="24 25">
    <name type="scientific">Enhygromyxa salina</name>
    <dbReference type="NCBI Taxonomy" id="215803"/>
    <lineage>
        <taxon>Bacteria</taxon>
        <taxon>Pseudomonadati</taxon>
        <taxon>Myxococcota</taxon>
        <taxon>Polyangia</taxon>
        <taxon>Nannocystales</taxon>
        <taxon>Nannocystaceae</taxon>
        <taxon>Enhygromyxa</taxon>
    </lineage>
</organism>
<comment type="similarity">
    <text evidence="4 21">Belongs to the folylpolyglutamate synthase family.</text>
</comment>
<dbReference type="RefSeq" id="WP_106394411.1">
    <property type="nucleotide sequence ID" value="NZ_PVNK01000227.1"/>
</dbReference>
<comment type="catalytic activity">
    <reaction evidence="18">
        <text>10-formyltetrahydrofolyl-(gamma-L-Glu)(n) + L-glutamate + ATP = 10-formyltetrahydrofolyl-(gamma-L-Glu)(n+1) + ADP + phosphate + H(+)</text>
        <dbReference type="Rhea" id="RHEA:51904"/>
        <dbReference type="Rhea" id="RHEA-COMP:13088"/>
        <dbReference type="Rhea" id="RHEA-COMP:14300"/>
        <dbReference type="ChEBI" id="CHEBI:15378"/>
        <dbReference type="ChEBI" id="CHEBI:29985"/>
        <dbReference type="ChEBI" id="CHEBI:30616"/>
        <dbReference type="ChEBI" id="CHEBI:43474"/>
        <dbReference type="ChEBI" id="CHEBI:134413"/>
        <dbReference type="ChEBI" id="CHEBI:456216"/>
        <dbReference type="EC" id="6.3.2.17"/>
    </reaction>
</comment>
<evidence type="ECO:0000256" key="9">
    <source>
        <dbReference type="ARBA" id="ARBA00022723"/>
    </source>
</evidence>
<evidence type="ECO:0000256" key="2">
    <source>
        <dbReference type="ARBA" id="ARBA00004799"/>
    </source>
</evidence>
<evidence type="ECO:0000256" key="12">
    <source>
        <dbReference type="ARBA" id="ARBA00022842"/>
    </source>
</evidence>
<protein>
    <recommendedName>
        <fullName evidence="7">Dihydrofolate synthase/folylpolyglutamate synthase</fullName>
        <ecNumber evidence="5">6.3.2.12</ecNumber>
        <ecNumber evidence="6">6.3.2.17</ecNumber>
    </recommendedName>
    <alternativeName>
        <fullName evidence="16">Folylpoly-gamma-glutamate synthetase-dihydrofolate synthetase</fullName>
    </alternativeName>
    <alternativeName>
        <fullName evidence="14">Folylpolyglutamate synthetase</fullName>
    </alternativeName>
    <alternativeName>
        <fullName evidence="15">Tetrahydrofolylpolyglutamate synthase</fullName>
    </alternativeName>
</protein>
<dbReference type="SUPFAM" id="SSF53623">
    <property type="entry name" value="MurD-like peptide ligases, catalytic domain"/>
    <property type="match status" value="1"/>
</dbReference>
<evidence type="ECO:0000256" key="10">
    <source>
        <dbReference type="ARBA" id="ARBA00022741"/>
    </source>
</evidence>
<evidence type="ECO:0000256" key="5">
    <source>
        <dbReference type="ARBA" id="ARBA00013023"/>
    </source>
</evidence>
<keyword evidence="13" id="KW-0289">Folate biosynthesis</keyword>
<dbReference type="GO" id="GO:0005737">
    <property type="term" value="C:cytoplasm"/>
    <property type="evidence" value="ECO:0007669"/>
    <property type="project" value="TreeGrafter"/>
</dbReference>
<evidence type="ECO:0000256" key="18">
    <source>
        <dbReference type="ARBA" id="ARBA00047808"/>
    </source>
</evidence>
<proteinExistence type="inferred from homology"/>
<dbReference type="OrthoDB" id="9809356at2"/>
<evidence type="ECO:0000256" key="6">
    <source>
        <dbReference type="ARBA" id="ARBA00013025"/>
    </source>
</evidence>
<evidence type="ECO:0000259" key="23">
    <source>
        <dbReference type="Pfam" id="PF02875"/>
    </source>
</evidence>
<evidence type="ECO:0000256" key="16">
    <source>
        <dbReference type="ARBA" id="ARBA00032510"/>
    </source>
</evidence>
<dbReference type="InterPro" id="IPR001645">
    <property type="entry name" value="Folylpolyglutamate_synth"/>
</dbReference>
<evidence type="ECO:0000256" key="4">
    <source>
        <dbReference type="ARBA" id="ARBA00008276"/>
    </source>
</evidence>
<comment type="catalytic activity">
    <reaction evidence="17">
        <text>(6S)-5,6,7,8-tetrahydrofolyl-(gamma-L-Glu)(n) + L-glutamate + ATP = (6S)-5,6,7,8-tetrahydrofolyl-(gamma-L-Glu)(n+1) + ADP + phosphate + H(+)</text>
        <dbReference type="Rhea" id="RHEA:10580"/>
        <dbReference type="Rhea" id="RHEA-COMP:14738"/>
        <dbReference type="Rhea" id="RHEA-COMP:14740"/>
        <dbReference type="ChEBI" id="CHEBI:15378"/>
        <dbReference type="ChEBI" id="CHEBI:29985"/>
        <dbReference type="ChEBI" id="CHEBI:30616"/>
        <dbReference type="ChEBI" id="CHEBI:43474"/>
        <dbReference type="ChEBI" id="CHEBI:141005"/>
        <dbReference type="ChEBI" id="CHEBI:456216"/>
        <dbReference type="EC" id="6.3.2.17"/>
    </reaction>
</comment>
<evidence type="ECO:0000256" key="17">
    <source>
        <dbReference type="ARBA" id="ARBA00047493"/>
    </source>
</evidence>
<dbReference type="Gene3D" id="3.40.1190.10">
    <property type="entry name" value="Mur-like, catalytic domain"/>
    <property type="match status" value="1"/>
</dbReference>
<evidence type="ECO:0000256" key="15">
    <source>
        <dbReference type="ARBA" id="ARBA00030592"/>
    </source>
</evidence>
<evidence type="ECO:0000256" key="11">
    <source>
        <dbReference type="ARBA" id="ARBA00022840"/>
    </source>
</evidence>
<accession>A0A2S9XGH3</accession>
<dbReference type="PIRSF" id="PIRSF001563">
    <property type="entry name" value="Folylpolyglu_synth"/>
    <property type="match status" value="1"/>
</dbReference>
<keyword evidence="8 21" id="KW-0436">Ligase</keyword>
<evidence type="ECO:0000256" key="14">
    <source>
        <dbReference type="ARBA" id="ARBA00030048"/>
    </source>
</evidence>
<dbReference type="GO" id="GO:0046872">
    <property type="term" value="F:metal ion binding"/>
    <property type="evidence" value="ECO:0007669"/>
    <property type="project" value="UniProtKB-KW"/>
</dbReference>
<dbReference type="EC" id="6.3.2.17" evidence="6"/>
<dbReference type="GO" id="GO:0005524">
    <property type="term" value="F:ATP binding"/>
    <property type="evidence" value="ECO:0007669"/>
    <property type="project" value="UniProtKB-KW"/>
</dbReference>
<dbReference type="Gene3D" id="3.90.190.20">
    <property type="entry name" value="Mur ligase, C-terminal domain"/>
    <property type="match status" value="1"/>
</dbReference>
<comment type="caution">
    <text evidence="24">The sequence shown here is derived from an EMBL/GenBank/DDBJ whole genome shotgun (WGS) entry which is preliminary data.</text>
</comment>
<dbReference type="NCBIfam" id="TIGR01499">
    <property type="entry name" value="folC"/>
    <property type="match status" value="1"/>
</dbReference>
<evidence type="ECO:0000256" key="22">
    <source>
        <dbReference type="SAM" id="MobiDB-lite"/>
    </source>
</evidence>
<dbReference type="Pfam" id="PF02875">
    <property type="entry name" value="Mur_ligase_C"/>
    <property type="match status" value="1"/>
</dbReference>
<comment type="catalytic activity">
    <reaction evidence="19">
        <text>(6R)-5,10-methylenetetrahydrofolyl-(gamma-L-Glu)(n) + L-glutamate + ATP = (6R)-5,10-methylenetetrahydrofolyl-(gamma-L-Glu)(n+1) + ADP + phosphate + H(+)</text>
        <dbReference type="Rhea" id="RHEA:51912"/>
        <dbReference type="Rhea" id="RHEA-COMP:13257"/>
        <dbReference type="Rhea" id="RHEA-COMP:13258"/>
        <dbReference type="ChEBI" id="CHEBI:15378"/>
        <dbReference type="ChEBI" id="CHEBI:29985"/>
        <dbReference type="ChEBI" id="CHEBI:30616"/>
        <dbReference type="ChEBI" id="CHEBI:43474"/>
        <dbReference type="ChEBI" id="CHEBI:136572"/>
        <dbReference type="ChEBI" id="CHEBI:456216"/>
        <dbReference type="EC" id="6.3.2.17"/>
    </reaction>
</comment>
<keyword evidence="11 21" id="KW-0067">ATP-binding</keyword>
<dbReference type="SUPFAM" id="SSF53244">
    <property type="entry name" value="MurD-like peptide ligases, peptide-binding domain"/>
    <property type="match status" value="1"/>
</dbReference>
<evidence type="ECO:0000313" key="25">
    <source>
        <dbReference type="Proteomes" id="UP000237968"/>
    </source>
</evidence>
<evidence type="ECO:0000256" key="19">
    <source>
        <dbReference type="ARBA" id="ARBA00049035"/>
    </source>
</evidence>
<dbReference type="Proteomes" id="UP000237968">
    <property type="component" value="Unassembled WGS sequence"/>
</dbReference>
<evidence type="ECO:0000256" key="3">
    <source>
        <dbReference type="ARBA" id="ARBA00005150"/>
    </source>
</evidence>
<dbReference type="UniPathway" id="UPA00077">
    <property type="reaction ID" value="UER00157"/>
</dbReference>
<evidence type="ECO:0000256" key="1">
    <source>
        <dbReference type="ARBA" id="ARBA00002714"/>
    </source>
</evidence>
<evidence type="ECO:0000256" key="8">
    <source>
        <dbReference type="ARBA" id="ARBA00022598"/>
    </source>
</evidence>
<evidence type="ECO:0000256" key="20">
    <source>
        <dbReference type="ARBA" id="ARBA00049161"/>
    </source>
</evidence>
<reference evidence="24 25" key="1">
    <citation type="submission" date="2018-03" db="EMBL/GenBank/DDBJ databases">
        <title>Draft Genome Sequences of the Obligatory Marine Myxobacteria Enhygromyxa salina SWB005.</title>
        <authorList>
            <person name="Poehlein A."/>
            <person name="Moghaddam J.A."/>
            <person name="Harms H."/>
            <person name="Alanjari M."/>
            <person name="Koenig G.M."/>
            <person name="Daniel R."/>
            <person name="Schaeberle T.F."/>
        </authorList>
    </citation>
    <scope>NUCLEOTIDE SEQUENCE [LARGE SCALE GENOMIC DNA]</scope>
    <source>
        <strain evidence="24 25">SWB005</strain>
    </source>
</reference>
<dbReference type="GO" id="GO:0008841">
    <property type="term" value="F:dihydrofolate synthase activity"/>
    <property type="evidence" value="ECO:0007669"/>
    <property type="project" value="UniProtKB-EC"/>
</dbReference>
<keyword evidence="9" id="KW-0479">Metal-binding</keyword>
<dbReference type="EC" id="6.3.2.12" evidence="5"/>
<feature type="domain" description="Mur ligase C-terminal" evidence="23">
    <location>
        <begin position="266"/>
        <end position="380"/>
    </location>
</feature>
<name>A0A2S9XGH3_9BACT</name>
<dbReference type="InterPro" id="IPR004101">
    <property type="entry name" value="Mur_ligase_C"/>
</dbReference>
<evidence type="ECO:0000256" key="13">
    <source>
        <dbReference type="ARBA" id="ARBA00022909"/>
    </source>
</evidence>
<feature type="region of interest" description="Disordered" evidence="22">
    <location>
        <begin position="393"/>
        <end position="427"/>
    </location>
</feature>
<keyword evidence="25" id="KW-1185">Reference proteome</keyword>
<gene>
    <name evidence="24" type="primary">fgs</name>
    <name evidence="24" type="ORF">ENSA5_51790</name>
</gene>
<comment type="catalytic activity">
    <reaction evidence="20">
        <text>7,8-dihydropteroate + L-glutamate + ATP = 7,8-dihydrofolate + ADP + phosphate + H(+)</text>
        <dbReference type="Rhea" id="RHEA:23584"/>
        <dbReference type="ChEBI" id="CHEBI:15378"/>
        <dbReference type="ChEBI" id="CHEBI:17839"/>
        <dbReference type="ChEBI" id="CHEBI:29985"/>
        <dbReference type="ChEBI" id="CHEBI:30616"/>
        <dbReference type="ChEBI" id="CHEBI:43474"/>
        <dbReference type="ChEBI" id="CHEBI:57451"/>
        <dbReference type="ChEBI" id="CHEBI:456216"/>
        <dbReference type="EC" id="6.3.2.12"/>
    </reaction>
</comment>
<dbReference type="GO" id="GO:0046656">
    <property type="term" value="P:folic acid biosynthetic process"/>
    <property type="evidence" value="ECO:0007669"/>
    <property type="project" value="UniProtKB-KW"/>
</dbReference>
<dbReference type="InterPro" id="IPR036615">
    <property type="entry name" value="Mur_ligase_C_dom_sf"/>
</dbReference>
<dbReference type="GO" id="GO:0004326">
    <property type="term" value="F:tetrahydrofolylpolyglutamate synthase activity"/>
    <property type="evidence" value="ECO:0007669"/>
    <property type="project" value="UniProtKB-EC"/>
</dbReference>
<dbReference type="GO" id="GO:0046654">
    <property type="term" value="P:tetrahydrofolate biosynthetic process"/>
    <property type="evidence" value="ECO:0007669"/>
    <property type="project" value="UniProtKB-UniPathway"/>
</dbReference>
<dbReference type="PANTHER" id="PTHR11136">
    <property type="entry name" value="FOLYLPOLYGLUTAMATE SYNTHASE-RELATED"/>
    <property type="match status" value="1"/>
</dbReference>
<comment type="function">
    <text evidence="1">Functions in two distinct reactions of the de novo folate biosynthetic pathway. Catalyzes the addition of a glutamate residue to dihydropteroate (7,8-dihydropteroate or H2Pte) to form dihydrofolate (7,8-dihydrofolate monoglutamate or H2Pte-Glu). Also catalyzes successive additions of L-glutamate to tetrahydrofolate or 10-formyltetrahydrofolate or 5,10-methylenetetrahydrofolate, leading to folylpolyglutamate derivatives.</text>
</comment>
<dbReference type="PANTHER" id="PTHR11136:SF0">
    <property type="entry name" value="DIHYDROFOLATE SYNTHETASE-RELATED"/>
    <property type="match status" value="1"/>
</dbReference>
<comment type="pathway">
    <text evidence="2">Cofactor biosynthesis; tetrahydrofolate biosynthesis; 7,8-dihydrofolate from 2-amino-4-hydroxy-6-hydroxymethyl-7,8-dihydropteridine diphosphate and 4-aminobenzoate: step 2/2.</text>
</comment>
<evidence type="ECO:0000313" key="24">
    <source>
        <dbReference type="EMBL" id="PRP91968.1"/>
    </source>
</evidence>
<dbReference type="InterPro" id="IPR036565">
    <property type="entry name" value="Mur-like_cat_sf"/>
</dbReference>